<name>A0A5J4K5G3_9CHLR</name>
<gene>
    <name evidence="2" type="ORF">KTAU_05850</name>
</gene>
<comment type="caution">
    <text evidence="2">The sequence shown here is derived from an EMBL/GenBank/DDBJ whole genome shotgun (WGS) entry which is preliminary data.</text>
</comment>
<feature type="compositionally biased region" description="Basic and acidic residues" evidence="1">
    <location>
        <begin position="35"/>
        <end position="45"/>
    </location>
</feature>
<dbReference type="Proteomes" id="UP000334820">
    <property type="component" value="Unassembled WGS sequence"/>
</dbReference>
<reference evidence="2 3" key="1">
    <citation type="journal article" date="2019" name="Int. J. Syst. Evol. Microbiol.">
        <title>Thermogemmatispora aurantia sp. nov. and Thermogemmatispora argillosa sp. nov., within the class Ktedonobacteria, and emended description of the genus Thermogemmatispora.</title>
        <authorList>
            <person name="Zheng Y."/>
            <person name="Wang C.M."/>
            <person name="Sakai Y."/>
            <person name="Abe K."/>
            <person name="Yokota A."/>
            <person name="Yabe S."/>
        </authorList>
    </citation>
    <scope>NUCLEOTIDE SEQUENCE [LARGE SCALE GENOMIC DNA]</scope>
    <source>
        <strain evidence="2 3">A1-2</strain>
    </source>
</reference>
<sequence>MVADQEECLLFCIVYRQGAVVKKAGLSGSGGQGETRLRPMREQRKSGQATGTQSQSQELVLLCVRAGWSETARIPCV</sequence>
<accession>A0A5J4K5G3</accession>
<proteinExistence type="predicted"/>
<dbReference type="AlphaFoldDB" id="A0A5J4K5G3"/>
<evidence type="ECO:0000313" key="3">
    <source>
        <dbReference type="Proteomes" id="UP000334820"/>
    </source>
</evidence>
<evidence type="ECO:0000313" key="2">
    <source>
        <dbReference type="EMBL" id="GER81947.1"/>
    </source>
</evidence>
<keyword evidence="3" id="KW-1185">Reference proteome</keyword>
<organism evidence="2 3">
    <name type="scientific">Thermogemmatispora aurantia</name>
    <dbReference type="NCBI Taxonomy" id="2045279"/>
    <lineage>
        <taxon>Bacteria</taxon>
        <taxon>Bacillati</taxon>
        <taxon>Chloroflexota</taxon>
        <taxon>Ktedonobacteria</taxon>
        <taxon>Thermogemmatisporales</taxon>
        <taxon>Thermogemmatisporaceae</taxon>
        <taxon>Thermogemmatispora</taxon>
    </lineage>
</organism>
<dbReference type="EMBL" id="BKZV01000001">
    <property type="protein sequence ID" value="GER81947.1"/>
    <property type="molecule type" value="Genomic_DNA"/>
</dbReference>
<protein>
    <submittedName>
        <fullName evidence="2">Uncharacterized protein</fullName>
    </submittedName>
</protein>
<evidence type="ECO:0000256" key="1">
    <source>
        <dbReference type="SAM" id="MobiDB-lite"/>
    </source>
</evidence>
<feature type="region of interest" description="Disordered" evidence="1">
    <location>
        <begin position="24"/>
        <end position="55"/>
    </location>
</feature>
<feature type="compositionally biased region" description="Low complexity" evidence="1">
    <location>
        <begin position="46"/>
        <end position="55"/>
    </location>
</feature>